<gene>
    <name evidence="2" type="ORF">GCM10007857_62850</name>
</gene>
<dbReference type="Proteomes" id="UP001156905">
    <property type="component" value="Unassembled WGS sequence"/>
</dbReference>
<reference evidence="3" key="1">
    <citation type="journal article" date="2019" name="Int. J. Syst. Evol. Microbiol.">
        <title>The Global Catalogue of Microorganisms (GCM) 10K type strain sequencing project: providing services to taxonomists for standard genome sequencing and annotation.</title>
        <authorList>
            <consortium name="The Broad Institute Genomics Platform"/>
            <consortium name="The Broad Institute Genome Sequencing Center for Infectious Disease"/>
            <person name="Wu L."/>
            <person name="Ma J."/>
        </authorList>
    </citation>
    <scope>NUCLEOTIDE SEQUENCE [LARGE SCALE GENOMIC DNA]</scope>
    <source>
        <strain evidence="3">NBRC 102520</strain>
    </source>
</reference>
<feature type="chain" id="PRO_5047323003" evidence="1">
    <location>
        <begin position="26"/>
        <end position="82"/>
    </location>
</feature>
<sequence>MFKTFRRSFAAATALVAVSLVPAMASQMPLKENGMHNSVNPNARIRLPQHRFPATTDSGAYGIGGAATPNVRCPPGANCLTP</sequence>
<comment type="caution">
    <text evidence="2">The sequence shown here is derived from an EMBL/GenBank/DDBJ whole genome shotgun (WGS) entry which is preliminary data.</text>
</comment>
<dbReference type="EMBL" id="BSOW01000026">
    <property type="protein sequence ID" value="GLR89572.1"/>
    <property type="molecule type" value="Genomic_DNA"/>
</dbReference>
<organism evidence="2 3">
    <name type="scientific">Bradyrhizobium iriomotense</name>
    <dbReference type="NCBI Taxonomy" id="441950"/>
    <lineage>
        <taxon>Bacteria</taxon>
        <taxon>Pseudomonadati</taxon>
        <taxon>Pseudomonadota</taxon>
        <taxon>Alphaproteobacteria</taxon>
        <taxon>Hyphomicrobiales</taxon>
        <taxon>Nitrobacteraceae</taxon>
        <taxon>Bradyrhizobium</taxon>
    </lineage>
</organism>
<proteinExistence type="predicted"/>
<evidence type="ECO:0000313" key="2">
    <source>
        <dbReference type="EMBL" id="GLR89572.1"/>
    </source>
</evidence>
<keyword evidence="3" id="KW-1185">Reference proteome</keyword>
<protein>
    <submittedName>
        <fullName evidence="2">Uncharacterized protein</fullName>
    </submittedName>
</protein>
<feature type="signal peptide" evidence="1">
    <location>
        <begin position="1"/>
        <end position="25"/>
    </location>
</feature>
<accession>A0ABQ6B5A8</accession>
<evidence type="ECO:0000313" key="3">
    <source>
        <dbReference type="Proteomes" id="UP001156905"/>
    </source>
</evidence>
<dbReference type="RefSeq" id="WP_284271801.1">
    <property type="nucleotide sequence ID" value="NZ_BSOW01000026.1"/>
</dbReference>
<keyword evidence="1" id="KW-0732">Signal</keyword>
<evidence type="ECO:0000256" key="1">
    <source>
        <dbReference type="SAM" id="SignalP"/>
    </source>
</evidence>
<name>A0ABQ6B5A8_9BRAD</name>